<comment type="catalytic activity">
    <reaction evidence="10">
        <text>ITP + H2O = IMP + diphosphate + H(+)</text>
        <dbReference type="Rhea" id="RHEA:29399"/>
        <dbReference type="ChEBI" id="CHEBI:15377"/>
        <dbReference type="ChEBI" id="CHEBI:15378"/>
        <dbReference type="ChEBI" id="CHEBI:33019"/>
        <dbReference type="ChEBI" id="CHEBI:58053"/>
        <dbReference type="ChEBI" id="CHEBI:61402"/>
        <dbReference type="EC" id="3.6.1.66"/>
    </reaction>
</comment>
<dbReference type="GO" id="GO:0036220">
    <property type="term" value="F:ITP diphosphatase activity"/>
    <property type="evidence" value="ECO:0007669"/>
    <property type="project" value="UniProtKB-UniRule"/>
</dbReference>
<protein>
    <recommendedName>
        <fullName evidence="10">dITP/XTP pyrophosphatase</fullName>
        <ecNumber evidence="10">3.6.1.66</ecNumber>
    </recommendedName>
    <alternativeName>
        <fullName evidence="10">Non-canonical purine NTP pyrophosphatase</fullName>
    </alternativeName>
    <alternativeName>
        <fullName evidence="10">Non-standard purine NTP pyrophosphatase</fullName>
    </alternativeName>
    <alternativeName>
        <fullName evidence="10">Nucleoside-triphosphate diphosphatase</fullName>
    </alternativeName>
    <alternativeName>
        <fullName evidence="10">Nucleoside-triphosphate pyrophosphatase</fullName>
        <shortName evidence="10">NTPase</shortName>
    </alternativeName>
</protein>
<dbReference type="STRING" id="1089455.MOPEL_132_00190"/>
<dbReference type="eggNOG" id="COG0127">
    <property type="taxonomic scope" value="Bacteria"/>
</dbReference>
<dbReference type="SUPFAM" id="SSF52972">
    <property type="entry name" value="ITPase-like"/>
    <property type="match status" value="1"/>
</dbReference>
<comment type="catalytic activity">
    <reaction evidence="9 10">
        <text>XTP + H2O = XMP + diphosphate + H(+)</text>
        <dbReference type="Rhea" id="RHEA:28610"/>
        <dbReference type="ChEBI" id="CHEBI:15377"/>
        <dbReference type="ChEBI" id="CHEBI:15378"/>
        <dbReference type="ChEBI" id="CHEBI:33019"/>
        <dbReference type="ChEBI" id="CHEBI:57464"/>
        <dbReference type="ChEBI" id="CHEBI:61314"/>
        <dbReference type="EC" id="3.6.1.66"/>
    </reaction>
</comment>
<comment type="similarity">
    <text evidence="1 10 11">Belongs to the HAM1 NTPase family.</text>
</comment>
<keyword evidence="3 10" id="KW-0479">Metal-binding</keyword>
<reference evidence="12 13" key="1">
    <citation type="submission" date="2012-02" db="EMBL/GenBank/DDBJ databases">
        <title>Whole genome shotgun sequence of Mobilicoccus pelagius NBRC 104925.</title>
        <authorList>
            <person name="Yoshida Y."/>
            <person name="Hosoyama A."/>
            <person name="Tsuchikane K."/>
            <person name="Katsumata H."/>
            <person name="Yamazaki S."/>
            <person name="Fujita N."/>
        </authorList>
    </citation>
    <scope>NUCLEOTIDE SEQUENCE [LARGE SCALE GENOMIC DNA]</scope>
    <source>
        <strain evidence="12 13">NBRC 104925</strain>
    </source>
</reference>
<feature type="binding site" evidence="10">
    <location>
        <position position="181"/>
    </location>
    <ligand>
        <name>substrate</name>
    </ligand>
</feature>
<dbReference type="HAMAP" id="MF_01405">
    <property type="entry name" value="Non_canon_purine_NTPase"/>
    <property type="match status" value="1"/>
</dbReference>
<accession>H5UV94</accession>
<dbReference type="InterPro" id="IPR002637">
    <property type="entry name" value="RdgB/HAM1"/>
</dbReference>
<feature type="binding site" evidence="10">
    <location>
        <position position="75"/>
    </location>
    <ligand>
        <name>Mg(2+)</name>
        <dbReference type="ChEBI" id="CHEBI:18420"/>
    </ligand>
</feature>
<dbReference type="Proteomes" id="UP000004367">
    <property type="component" value="Unassembled WGS sequence"/>
</dbReference>
<dbReference type="Pfam" id="PF01725">
    <property type="entry name" value="Ham1p_like"/>
    <property type="match status" value="1"/>
</dbReference>
<comment type="function">
    <text evidence="10">Pyrophosphatase that catalyzes the hydrolysis of nucleoside triphosphates to their monophosphate derivatives, with a high preference for the non-canonical purine nucleotides XTP (xanthosine triphosphate), dITP (deoxyinosine triphosphate) and ITP. Seems to function as a house-cleaning enzyme that removes non-canonical purine nucleotides from the nucleotide pool, thus preventing their incorporation into DNA/RNA and avoiding chromosomal lesions.</text>
</comment>
<comment type="caution">
    <text evidence="12">The sequence shown here is derived from an EMBL/GenBank/DDBJ whole genome shotgun (WGS) entry which is preliminary data.</text>
</comment>
<dbReference type="Gene3D" id="3.90.950.10">
    <property type="match status" value="1"/>
</dbReference>
<evidence type="ECO:0000256" key="6">
    <source>
        <dbReference type="ARBA" id="ARBA00022842"/>
    </source>
</evidence>
<gene>
    <name evidence="12" type="ORF">MOPEL_132_00190</name>
</gene>
<dbReference type="GO" id="GO:0046872">
    <property type="term" value="F:metal ion binding"/>
    <property type="evidence" value="ECO:0007669"/>
    <property type="project" value="UniProtKB-KW"/>
</dbReference>
<dbReference type="CDD" id="cd00515">
    <property type="entry name" value="HAM1"/>
    <property type="match status" value="1"/>
</dbReference>
<evidence type="ECO:0000256" key="7">
    <source>
        <dbReference type="ARBA" id="ARBA00023080"/>
    </source>
</evidence>
<proteinExistence type="inferred from homology"/>
<dbReference type="PANTHER" id="PTHR11067:SF9">
    <property type="entry name" value="INOSINE TRIPHOSPHATE PYROPHOSPHATASE"/>
    <property type="match status" value="1"/>
</dbReference>
<keyword evidence="5 10" id="KW-0378">Hydrolase</keyword>
<dbReference type="GO" id="GO:0036222">
    <property type="term" value="F:XTP diphosphatase activity"/>
    <property type="evidence" value="ECO:0007669"/>
    <property type="project" value="UniProtKB-UniRule"/>
</dbReference>
<evidence type="ECO:0000256" key="3">
    <source>
        <dbReference type="ARBA" id="ARBA00022723"/>
    </source>
</evidence>
<dbReference type="GO" id="GO:0035870">
    <property type="term" value="F:dITP diphosphatase activity"/>
    <property type="evidence" value="ECO:0007669"/>
    <property type="project" value="UniProtKB-UniRule"/>
</dbReference>
<evidence type="ECO:0000256" key="11">
    <source>
        <dbReference type="RuleBase" id="RU003781"/>
    </source>
</evidence>
<dbReference type="GO" id="GO:0009146">
    <property type="term" value="P:purine nucleoside triphosphate catabolic process"/>
    <property type="evidence" value="ECO:0007669"/>
    <property type="project" value="UniProtKB-UniRule"/>
</dbReference>
<keyword evidence="7 10" id="KW-0546">Nucleotide metabolism</keyword>
<dbReference type="InterPro" id="IPR029001">
    <property type="entry name" value="ITPase-like_fam"/>
</dbReference>
<dbReference type="OrthoDB" id="9807456at2"/>
<feature type="binding site" evidence="10">
    <location>
        <position position="76"/>
    </location>
    <ligand>
        <name>substrate</name>
    </ligand>
</feature>
<dbReference type="GO" id="GO:0017111">
    <property type="term" value="F:ribonucleoside triphosphate phosphatase activity"/>
    <property type="evidence" value="ECO:0007669"/>
    <property type="project" value="InterPro"/>
</dbReference>
<evidence type="ECO:0000256" key="4">
    <source>
        <dbReference type="ARBA" id="ARBA00022741"/>
    </source>
</evidence>
<sequence>MSGRLVLATRNQGKVGELRAILADVLDRTGTELVGMDAFPDVPDVVESGVTFEENALLKARFAAEATGLPALADDSGLAVDVLGGSPGVFSARWSGRHGDDEANLRLLLAQISDVPEEHRSAAFVCCAALAMPDGRTVTRHGRFEGTIVREPRGENGFGYDPILQVAGDTRTSAELPPEEKNAISHRAKAFAALAEALPEYLGH</sequence>
<evidence type="ECO:0000256" key="1">
    <source>
        <dbReference type="ARBA" id="ARBA00008023"/>
    </source>
</evidence>
<dbReference type="AlphaFoldDB" id="H5UV94"/>
<dbReference type="GO" id="GO:0005829">
    <property type="term" value="C:cytosol"/>
    <property type="evidence" value="ECO:0007669"/>
    <property type="project" value="TreeGrafter"/>
</dbReference>
<keyword evidence="13" id="KW-1185">Reference proteome</keyword>
<comment type="catalytic activity">
    <reaction evidence="8 10">
        <text>dITP + H2O = dIMP + diphosphate + H(+)</text>
        <dbReference type="Rhea" id="RHEA:28342"/>
        <dbReference type="ChEBI" id="CHEBI:15377"/>
        <dbReference type="ChEBI" id="CHEBI:15378"/>
        <dbReference type="ChEBI" id="CHEBI:33019"/>
        <dbReference type="ChEBI" id="CHEBI:61194"/>
        <dbReference type="ChEBI" id="CHEBI:61382"/>
        <dbReference type="EC" id="3.6.1.66"/>
    </reaction>
</comment>
<comment type="caution">
    <text evidence="10">Lacks conserved residue(s) required for the propagation of feature annotation.</text>
</comment>
<evidence type="ECO:0000256" key="2">
    <source>
        <dbReference type="ARBA" id="ARBA00011738"/>
    </source>
</evidence>
<keyword evidence="4 10" id="KW-0547">Nucleotide-binding</keyword>
<feature type="binding site" evidence="10">
    <location>
        <begin position="158"/>
        <end position="161"/>
    </location>
    <ligand>
        <name>substrate</name>
    </ligand>
</feature>
<comment type="subunit">
    <text evidence="2 10">Homodimer.</text>
</comment>
<dbReference type="PANTHER" id="PTHR11067">
    <property type="entry name" value="INOSINE TRIPHOSPHATE PYROPHOSPHATASE/HAM1 PROTEIN"/>
    <property type="match status" value="1"/>
</dbReference>
<dbReference type="EMBL" id="BAFE01000091">
    <property type="protein sequence ID" value="GAB49652.1"/>
    <property type="molecule type" value="Genomic_DNA"/>
</dbReference>
<evidence type="ECO:0000313" key="13">
    <source>
        <dbReference type="Proteomes" id="UP000004367"/>
    </source>
</evidence>
<feature type="active site" description="Proton acceptor" evidence="10">
    <location>
        <position position="75"/>
    </location>
</feature>
<comment type="cofactor">
    <cofactor evidence="10">
        <name>Mg(2+)</name>
        <dbReference type="ChEBI" id="CHEBI:18420"/>
    </cofactor>
    <text evidence="10">Binds 1 Mg(2+) ion per subunit.</text>
</comment>
<dbReference type="InterPro" id="IPR020922">
    <property type="entry name" value="dITP/XTP_pyrophosphatase"/>
</dbReference>
<dbReference type="NCBIfam" id="TIGR00042">
    <property type="entry name" value="RdgB/HAM1 family non-canonical purine NTP pyrophosphatase"/>
    <property type="match status" value="1"/>
</dbReference>
<dbReference type="EC" id="3.6.1.66" evidence="10"/>
<dbReference type="GO" id="GO:0009117">
    <property type="term" value="P:nucleotide metabolic process"/>
    <property type="evidence" value="ECO:0007669"/>
    <property type="project" value="UniProtKB-KW"/>
</dbReference>
<organism evidence="12 13">
    <name type="scientific">Mobilicoccus pelagius NBRC 104925</name>
    <dbReference type="NCBI Taxonomy" id="1089455"/>
    <lineage>
        <taxon>Bacteria</taxon>
        <taxon>Bacillati</taxon>
        <taxon>Actinomycetota</taxon>
        <taxon>Actinomycetes</taxon>
        <taxon>Micrococcales</taxon>
        <taxon>Dermatophilaceae</taxon>
        <taxon>Mobilicoccus</taxon>
    </lineage>
</organism>
<feature type="binding site" evidence="10">
    <location>
        <begin position="9"/>
        <end position="14"/>
    </location>
    <ligand>
        <name>substrate</name>
    </ligand>
</feature>
<name>H5UV94_9MICO</name>
<evidence type="ECO:0000313" key="12">
    <source>
        <dbReference type="EMBL" id="GAB49652.1"/>
    </source>
</evidence>
<dbReference type="RefSeq" id="WP_009483495.1">
    <property type="nucleotide sequence ID" value="NZ_BAFE01000091.1"/>
</dbReference>
<evidence type="ECO:0000256" key="10">
    <source>
        <dbReference type="HAMAP-Rule" id="MF_01405"/>
    </source>
</evidence>
<evidence type="ECO:0000256" key="9">
    <source>
        <dbReference type="ARBA" id="ARBA00052017"/>
    </source>
</evidence>
<dbReference type="GO" id="GO:0000166">
    <property type="term" value="F:nucleotide binding"/>
    <property type="evidence" value="ECO:0007669"/>
    <property type="project" value="UniProtKB-KW"/>
</dbReference>
<keyword evidence="6 10" id="KW-0460">Magnesium</keyword>
<evidence type="ECO:0000256" key="5">
    <source>
        <dbReference type="ARBA" id="ARBA00022801"/>
    </source>
</evidence>
<evidence type="ECO:0000256" key="8">
    <source>
        <dbReference type="ARBA" id="ARBA00051875"/>
    </source>
</evidence>
<dbReference type="FunFam" id="3.90.950.10:FF:000001">
    <property type="entry name" value="dITP/XTP pyrophosphatase"/>
    <property type="match status" value="1"/>
</dbReference>
<feature type="binding site" evidence="10">
    <location>
        <begin position="186"/>
        <end position="187"/>
    </location>
    <ligand>
        <name>substrate</name>
    </ligand>
</feature>